<protein>
    <recommendedName>
        <fullName evidence="3">NmrA-like domain-containing protein</fullName>
    </recommendedName>
</protein>
<dbReference type="Gene3D" id="3.40.50.720">
    <property type="entry name" value="NAD(P)-binding Rossmann-like Domain"/>
    <property type="match status" value="1"/>
</dbReference>
<dbReference type="AlphaFoldDB" id="A0A167DI67"/>
<gene>
    <name evidence="4" type="ORF">AWJ20_1223</name>
</gene>
<reference evidence="4 5" key="1">
    <citation type="submission" date="2016-02" db="EMBL/GenBank/DDBJ databases">
        <title>Complete genome sequence and transcriptome regulation of the pentose utilising yeast Sugiyamaella lignohabitans.</title>
        <authorList>
            <person name="Bellasio M."/>
            <person name="Peymann A."/>
            <person name="Valli M."/>
            <person name="Sipitzky M."/>
            <person name="Graf A."/>
            <person name="Sauer M."/>
            <person name="Marx H."/>
            <person name="Mattanovich D."/>
        </authorList>
    </citation>
    <scope>NUCLEOTIDE SEQUENCE [LARGE SCALE GENOMIC DNA]</scope>
    <source>
        <strain evidence="4 5">CBS 10342</strain>
    </source>
</reference>
<dbReference type="OrthoDB" id="9974981at2759"/>
<feature type="domain" description="NmrA-like" evidence="3">
    <location>
        <begin position="2"/>
        <end position="232"/>
    </location>
</feature>
<evidence type="ECO:0000259" key="3">
    <source>
        <dbReference type="Pfam" id="PF05368"/>
    </source>
</evidence>
<evidence type="ECO:0000313" key="4">
    <source>
        <dbReference type="EMBL" id="ANB12945.1"/>
    </source>
</evidence>
<evidence type="ECO:0000256" key="1">
    <source>
        <dbReference type="ARBA" id="ARBA00022857"/>
    </source>
</evidence>
<dbReference type="EMBL" id="CP014501">
    <property type="protein sequence ID" value="ANB12945.1"/>
    <property type="molecule type" value="Genomic_DNA"/>
</dbReference>
<dbReference type="KEGG" id="slb:AWJ20_1223"/>
<sequence>MAKTVAVAGVNGLLGKHVLNALQEPAFKSSFNFPIRVLSRSSGSTSTSDIEYHQASDLASYEKALKGVDVLIDLRGAEALASNDLILAAKAAGVTAYVPSEFGDEYEKAGKYAVIFGLKANSVKVAKEQGLQVIKFRTSYFLDIAFGPLLFLDPKAATSDYVGDGSTNITVTSLRNIGQAVASVLTHPFDKIPENVNVAGSQTTPAEAVKLFEKYSGKKVTVNKSTVEGLIKVADDVIASGEVFKELLKFLYVLRVISVTSDAADFKTNNDNEFINPGEKYFKWDKVEDFAAKTFA</sequence>
<evidence type="ECO:0000256" key="2">
    <source>
        <dbReference type="ARBA" id="ARBA00023002"/>
    </source>
</evidence>
<dbReference type="PANTHER" id="PTHR47706:SF9">
    <property type="entry name" value="NMRA-LIKE DOMAIN-CONTAINING PROTEIN-RELATED"/>
    <property type="match status" value="1"/>
</dbReference>
<keyword evidence="5" id="KW-1185">Reference proteome</keyword>
<dbReference type="RefSeq" id="XP_018735422.1">
    <property type="nucleotide sequence ID" value="XM_018878083.1"/>
</dbReference>
<dbReference type="Gene3D" id="3.90.25.10">
    <property type="entry name" value="UDP-galactose 4-epimerase, domain 1"/>
    <property type="match status" value="1"/>
</dbReference>
<dbReference type="InterPro" id="IPR036291">
    <property type="entry name" value="NAD(P)-bd_dom_sf"/>
</dbReference>
<organism evidence="4 5">
    <name type="scientific">Sugiyamaella lignohabitans</name>
    <dbReference type="NCBI Taxonomy" id="796027"/>
    <lineage>
        <taxon>Eukaryota</taxon>
        <taxon>Fungi</taxon>
        <taxon>Dikarya</taxon>
        <taxon>Ascomycota</taxon>
        <taxon>Saccharomycotina</taxon>
        <taxon>Dipodascomycetes</taxon>
        <taxon>Dipodascales</taxon>
        <taxon>Trichomonascaceae</taxon>
        <taxon>Sugiyamaella</taxon>
    </lineage>
</organism>
<dbReference type="SUPFAM" id="SSF51735">
    <property type="entry name" value="NAD(P)-binding Rossmann-fold domains"/>
    <property type="match status" value="1"/>
</dbReference>
<dbReference type="Pfam" id="PF05368">
    <property type="entry name" value="NmrA"/>
    <property type="match status" value="1"/>
</dbReference>
<dbReference type="InterPro" id="IPR051609">
    <property type="entry name" value="NmrA/Isoflavone_reductase-like"/>
</dbReference>
<dbReference type="Proteomes" id="UP000189580">
    <property type="component" value="Chromosome a"/>
</dbReference>
<accession>A0A167DI67</accession>
<dbReference type="InterPro" id="IPR008030">
    <property type="entry name" value="NmrA-like"/>
</dbReference>
<dbReference type="PANTHER" id="PTHR47706">
    <property type="entry name" value="NMRA-LIKE FAMILY PROTEIN"/>
    <property type="match status" value="1"/>
</dbReference>
<proteinExistence type="predicted"/>
<evidence type="ECO:0000313" key="5">
    <source>
        <dbReference type="Proteomes" id="UP000189580"/>
    </source>
</evidence>
<dbReference type="GO" id="GO:0016491">
    <property type="term" value="F:oxidoreductase activity"/>
    <property type="evidence" value="ECO:0007669"/>
    <property type="project" value="UniProtKB-KW"/>
</dbReference>
<name>A0A167DI67_9ASCO</name>
<keyword evidence="1" id="KW-0521">NADP</keyword>
<dbReference type="GeneID" id="30033002"/>
<keyword evidence="2" id="KW-0560">Oxidoreductase</keyword>